<name>W0DUC8_9GAMM</name>
<evidence type="ECO:0000256" key="6">
    <source>
        <dbReference type="ARBA" id="ARBA00023136"/>
    </source>
</evidence>
<proteinExistence type="inferred from homology"/>
<dbReference type="KEGG" id="tao:THIAE_10635"/>
<gene>
    <name evidence="11" type="ORF">THIAE_10635</name>
</gene>
<evidence type="ECO:0000256" key="8">
    <source>
        <dbReference type="PROSITE-ProRule" id="PRU01360"/>
    </source>
</evidence>
<dbReference type="SUPFAM" id="SSF56935">
    <property type="entry name" value="Porins"/>
    <property type="match status" value="1"/>
</dbReference>
<dbReference type="InterPro" id="IPR039426">
    <property type="entry name" value="TonB-dep_rcpt-like"/>
</dbReference>
<dbReference type="Gene3D" id="2.170.130.10">
    <property type="entry name" value="TonB-dependent receptor, plug domain"/>
    <property type="match status" value="1"/>
</dbReference>
<keyword evidence="9" id="KW-0732">Signal</keyword>
<evidence type="ECO:0000313" key="11">
    <source>
        <dbReference type="EMBL" id="AHF02160.1"/>
    </source>
</evidence>
<dbReference type="GO" id="GO:0015344">
    <property type="term" value="F:siderophore uptake transmembrane transporter activity"/>
    <property type="evidence" value="ECO:0007669"/>
    <property type="project" value="TreeGrafter"/>
</dbReference>
<evidence type="ECO:0000256" key="5">
    <source>
        <dbReference type="ARBA" id="ARBA00022692"/>
    </source>
</evidence>
<comment type="similarity">
    <text evidence="2 8">Belongs to the TonB-dependent receptor family.</text>
</comment>
<evidence type="ECO:0000259" key="10">
    <source>
        <dbReference type="Pfam" id="PF07715"/>
    </source>
</evidence>
<dbReference type="InterPro" id="IPR012910">
    <property type="entry name" value="Plug_dom"/>
</dbReference>
<dbReference type="AlphaFoldDB" id="W0DUC8"/>
<dbReference type="PANTHER" id="PTHR30069:SF41">
    <property type="entry name" value="HEME_HEMOPEXIN UTILIZATION PROTEIN C"/>
    <property type="match status" value="1"/>
</dbReference>
<evidence type="ECO:0000313" key="12">
    <source>
        <dbReference type="Proteomes" id="UP000005380"/>
    </source>
</evidence>
<keyword evidence="12" id="KW-1185">Reference proteome</keyword>
<keyword evidence="5 8" id="KW-0812">Transmembrane</keyword>
<feature type="signal peptide" evidence="9">
    <location>
        <begin position="1"/>
        <end position="25"/>
    </location>
</feature>
<dbReference type="PANTHER" id="PTHR30069">
    <property type="entry name" value="TONB-DEPENDENT OUTER MEMBRANE RECEPTOR"/>
    <property type="match status" value="1"/>
</dbReference>
<dbReference type="Pfam" id="PF07715">
    <property type="entry name" value="Plug"/>
    <property type="match status" value="1"/>
</dbReference>
<dbReference type="Proteomes" id="UP000005380">
    <property type="component" value="Chromosome"/>
</dbReference>
<keyword evidence="7 8" id="KW-0998">Cell outer membrane</keyword>
<feature type="domain" description="TonB-dependent receptor plug" evidence="10">
    <location>
        <begin position="66"/>
        <end position="153"/>
    </location>
</feature>
<dbReference type="InterPro" id="IPR037066">
    <property type="entry name" value="Plug_dom_sf"/>
</dbReference>
<protein>
    <submittedName>
        <fullName evidence="11">TonB-denpendent receptor</fullName>
    </submittedName>
</protein>
<dbReference type="GO" id="GO:0009279">
    <property type="term" value="C:cell outer membrane"/>
    <property type="evidence" value="ECO:0007669"/>
    <property type="project" value="UniProtKB-SubCell"/>
</dbReference>
<evidence type="ECO:0000256" key="3">
    <source>
        <dbReference type="ARBA" id="ARBA00022448"/>
    </source>
</evidence>
<dbReference type="RefSeq" id="WP_006460023.1">
    <property type="nucleotide sequence ID" value="NZ_CP007030.1"/>
</dbReference>
<keyword evidence="6 8" id="KW-0472">Membrane</keyword>
<organism evidence="11 12">
    <name type="scientific">Thiomicrospira aerophila AL3</name>
    <dbReference type="NCBI Taxonomy" id="717772"/>
    <lineage>
        <taxon>Bacteria</taxon>
        <taxon>Pseudomonadati</taxon>
        <taxon>Pseudomonadota</taxon>
        <taxon>Gammaproteobacteria</taxon>
        <taxon>Thiotrichales</taxon>
        <taxon>Piscirickettsiaceae</taxon>
        <taxon>Thiomicrospira</taxon>
    </lineage>
</organism>
<keyword evidence="3 8" id="KW-0813">Transport</keyword>
<dbReference type="eggNOG" id="COG4771">
    <property type="taxonomic scope" value="Bacteria"/>
</dbReference>
<dbReference type="CDD" id="cd01347">
    <property type="entry name" value="ligand_gated_channel"/>
    <property type="match status" value="1"/>
</dbReference>
<comment type="subcellular location">
    <subcellularLocation>
        <location evidence="1 8">Cell outer membrane</location>
        <topology evidence="1 8">Multi-pass membrane protein</topology>
    </subcellularLocation>
</comment>
<dbReference type="GO" id="GO:0044718">
    <property type="term" value="P:siderophore transmembrane transport"/>
    <property type="evidence" value="ECO:0007669"/>
    <property type="project" value="TreeGrafter"/>
</dbReference>
<evidence type="ECO:0000256" key="9">
    <source>
        <dbReference type="SAM" id="SignalP"/>
    </source>
</evidence>
<dbReference type="InParanoid" id="W0DUC8"/>
<dbReference type="STRING" id="717772.THIAE_10635"/>
<evidence type="ECO:0000256" key="1">
    <source>
        <dbReference type="ARBA" id="ARBA00004571"/>
    </source>
</evidence>
<dbReference type="PROSITE" id="PS52016">
    <property type="entry name" value="TONB_DEPENDENT_REC_3"/>
    <property type="match status" value="1"/>
</dbReference>
<sequence>MNTYLKPINLAITSLLATSPLLVSANTDHHQVSEQASDNTLPSIQVGRDVPNNTFERDVDLASAELYQAKTLNDLFRLDPAIRVVSGSTRNGQKIVLRGVEDLNLNIQIDGARQGANLFHHQGRLQIDPALYKQVRVFSGPAPADAGPGALGGSVQFETVDAQDWLRPGETIGARLGGHYESARDLGGLTTSVYGQLDDYTGLLAYMRRTQNSDLRAGGGETVPSTAGSHNNYLLKLSMLDRNDHSLRISAQASEDLGGQFRANFPDGAQSPLQRSDDQRIYEQRQTISYGYNPSDEKIDMQLRVYHSENGLDVALPNRLAELALTESYGMNLFNTSRFSWGATNHALTYGTNYFRDENRYRTTGDARSEFAINHGLYLQDRMSYGPVRLSGGLRYDSYYSRLDNQYRNAGSGWSPNLSGEWDLLTGQQQVTLFAGYGESLRGSRLNQAYWLSKYPRPGDGETFELGENGKIKPERAILHEAGVRWHSDEVFTRDDHAGLELTVYKTRIKDYWLTSGEGAGALTKDFKNASGDIISEGYELRGHWGLNRVLLEAAYSHNKLRGYDGLPADTAGTSARVGSSVGDKLVLNGLWQAQDNLALGYTFTGVAKLTDKHPDTVGPPANRFSRADKPGYITHDVQVQWQPAAVAKQALRLTAALENIFDTRYADHASVRIAQNGQEFTTLDAGRNLRLSAEWQF</sequence>
<dbReference type="Gene3D" id="2.40.170.20">
    <property type="entry name" value="TonB-dependent receptor, beta-barrel domain"/>
    <property type="match status" value="1"/>
</dbReference>
<accession>W0DUC8</accession>
<keyword evidence="11" id="KW-0675">Receptor</keyword>
<dbReference type="OrthoDB" id="9760494at2"/>
<feature type="chain" id="PRO_5004787057" evidence="9">
    <location>
        <begin position="26"/>
        <end position="698"/>
    </location>
</feature>
<dbReference type="HOGENOM" id="CLU_008287_19_4_6"/>
<evidence type="ECO:0000256" key="4">
    <source>
        <dbReference type="ARBA" id="ARBA00022452"/>
    </source>
</evidence>
<reference evidence="11 12" key="1">
    <citation type="submission" date="2013-12" db="EMBL/GenBank/DDBJ databases">
        <authorList>
            <consortium name="DOE Joint Genome Institute"/>
            <person name="Kappler U."/>
            <person name="Huntemann M."/>
            <person name="Han J."/>
            <person name="Chen A."/>
            <person name="Kyrpides N."/>
            <person name="Mavromatis K."/>
            <person name="Markowitz V."/>
            <person name="Palaniappan K."/>
            <person name="Ivanova N."/>
            <person name="Schaumberg A."/>
            <person name="Pati A."/>
            <person name="Liolios K."/>
            <person name="Nordberg H.P."/>
            <person name="Cantor M.N."/>
            <person name="Hua S.X."/>
            <person name="Woyke T."/>
        </authorList>
    </citation>
    <scope>NUCLEOTIDE SEQUENCE [LARGE SCALE GENOMIC DNA]</scope>
    <source>
        <strain evidence="12">AL2</strain>
    </source>
</reference>
<dbReference type="InterPro" id="IPR036942">
    <property type="entry name" value="Beta-barrel_TonB_sf"/>
</dbReference>
<evidence type="ECO:0000256" key="7">
    <source>
        <dbReference type="ARBA" id="ARBA00023237"/>
    </source>
</evidence>
<evidence type="ECO:0000256" key="2">
    <source>
        <dbReference type="ARBA" id="ARBA00009810"/>
    </source>
</evidence>
<keyword evidence="4 8" id="KW-1134">Transmembrane beta strand</keyword>
<dbReference type="EMBL" id="CP007030">
    <property type="protein sequence ID" value="AHF02160.1"/>
    <property type="molecule type" value="Genomic_DNA"/>
</dbReference>